<feature type="compositionally biased region" description="Polar residues" evidence="8">
    <location>
        <begin position="45"/>
        <end position="68"/>
    </location>
</feature>
<dbReference type="InterPro" id="IPR024943">
    <property type="entry name" value="Enhancer_polycomb"/>
</dbReference>
<gene>
    <name evidence="10" type="ordered locus">Cd36_25120</name>
    <name evidence="11" type="ORF">CD36_25120</name>
</gene>
<dbReference type="GeneID" id="8050030"/>
<dbReference type="CGD" id="CAL0000162774">
    <property type="gene designation" value="Cd36_25120"/>
</dbReference>
<evidence type="ECO:0000256" key="6">
    <source>
        <dbReference type="ARBA" id="ARBA00025513"/>
    </source>
</evidence>
<dbReference type="HOGENOM" id="CLU_010580_0_0_1"/>
<dbReference type="VEuPathDB" id="FungiDB:CD36_25120"/>
<evidence type="ECO:0000313" key="11">
    <source>
        <dbReference type="EMBL" id="CAX39553.1"/>
    </source>
</evidence>
<dbReference type="EMBL" id="FM992695">
    <property type="protein sequence ID" value="CAX39553.1"/>
    <property type="molecule type" value="Genomic_DNA"/>
</dbReference>
<evidence type="ECO:0000256" key="5">
    <source>
        <dbReference type="ARBA" id="ARBA00023242"/>
    </source>
</evidence>
<dbReference type="Pfam" id="PF10513">
    <property type="entry name" value="EPL1"/>
    <property type="match status" value="1"/>
</dbReference>
<evidence type="ECO:0000313" key="10">
    <source>
        <dbReference type="CGD" id="CAL0000162774"/>
    </source>
</evidence>
<evidence type="ECO:0000256" key="7">
    <source>
        <dbReference type="RuleBase" id="RU361124"/>
    </source>
</evidence>
<keyword evidence="5 7" id="KW-0539">Nucleus</keyword>
<dbReference type="GO" id="GO:0035267">
    <property type="term" value="C:NuA4 histone acetyltransferase complex"/>
    <property type="evidence" value="ECO:0007669"/>
    <property type="project" value="InterPro"/>
</dbReference>
<organism evidence="11 12">
    <name type="scientific">Candida dubliniensis (strain CD36 / ATCC MYA-646 / CBS 7987 / NCPF 3949 / NRRL Y-17841)</name>
    <name type="common">Yeast</name>
    <dbReference type="NCBI Taxonomy" id="573826"/>
    <lineage>
        <taxon>Eukaryota</taxon>
        <taxon>Fungi</taxon>
        <taxon>Dikarya</taxon>
        <taxon>Ascomycota</taxon>
        <taxon>Saccharomycotina</taxon>
        <taxon>Pichiomycetes</taxon>
        <taxon>Debaryomycetaceae</taxon>
        <taxon>Candida/Lodderomyces clade</taxon>
        <taxon>Candida</taxon>
    </lineage>
</organism>
<dbReference type="KEGG" id="cdu:CD36_25120"/>
<comment type="similarity">
    <text evidence="2 7">Belongs to the enhancer of polycomb family.</text>
</comment>
<feature type="domain" description="Enhancer of polycomb-like N-terminal" evidence="9">
    <location>
        <begin position="24"/>
        <end position="202"/>
    </location>
</feature>
<comment type="subcellular location">
    <subcellularLocation>
        <location evidence="1 7">Nucleus</location>
    </subcellularLocation>
</comment>
<evidence type="ECO:0000256" key="2">
    <source>
        <dbReference type="ARBA" id="ARBA00008035"/>
    </source>
</evidence>
<evidence type="ECO:0000256" key="3">
    <source>
        <dbReference type="ARBA" id="ARBA00023015"/>
    </source>
</evidence>
<keyword evidence="3 7" id="KW-0805">Transcription regulation</keyword>
<protein>
    <recommendedName>
        <fullName evidence="7">Enhancer of polycomb-like protein</fullName>
    </recommendedName>
</protein>
<reference evidence="11 12" key="1">
    <citation type="journal article" date="2009" name="Genome Res.">
        <title>Comparative genomics of the fungal pathogens Candida dubliniensis and Candida albicans.</title>
        <authorList>
            <person name="Jackson A.P."/>
            <person name="Gamble J.A."/>
            <person name="Yeomans T."/>
            <person name="Moran G.P."/>
            <person name="Saunders D."/>
            <person name="Harris D."/>
            <person name="Aslett M."/>
            <person name="Barrell J.F."/>
            <person name="Butler G."/>
            <person name="Citiulo F."/>
            <person name="Coleman D.C."/>
            <person name="de Groot P.W.J."/>
            <person name="Goodwin T.J."/>
            <person name="Quail M.A."/>
            <person name="McQuillan J."/>
            <person name="Munro C.A."/>
            <person name="Pain A."/>
            <person name="Poulter R.T."/>
            <person name="Rajandream M.A."/>
            <person name="Renauld H."/>
            <person name="Spiering M.J."/>
            <person name="Tivey A."/>
            <person name="Gow N.A.R."/>
            <person name="Barrell B."/>
            <person name="Sullivan D.J."/>
            <person name="Berriman M."/>
        </authorList>
    </citation>
    <scope>NUCLEOTIDE SEQUENCE [LARGE SCALE GENOMIC DNA]</scope>
    <source>
        <strain evidence="12">CD36 / ATCC MYA-646 / CBS 7987 / NCPF 3949 / NRRL Y-17841</strain>
    </source>
</reference>
<feature type="region of interest" description="Disordered" evidence="8">
    <location>
        <begin position="426"/>
        <end position="487"/>
    </location>
</feature>
<comment type="function">
    <text evidence="6">Component of the NuA4 histone acetyltransferase complex which is involved in transcriptional activation of selected genes principally by acetylation of nucleosomal histone H4 and H2A. The NuA4 complex is also involved in DNA repair. Involved in gene silencing by neighboring heterochromatin, blockage of the silencing spreading along the chromosome, and required for cell cycle progression through G2/M.</text>
</comment>
<dbReference type="AlphaFoldDB" id="B9WKK5"/>
<feature type="compositionally biased region" description="Low complexity" evidence="8">
    <location>
        <begin position="452"/>
        <end position="462"/>
    </location>
</feature>
<dbReference type="GO" id="GO:0006357">
    <property type="term" value="P:regulation of transcription by RNA polymerase II"/>
    <property type="evidence" value="ECO:0007669"/>
    <property type="project" value="InterPro"/>
</dbReference>
<evidence type="ECO:0000313" key="12">
    <source>
        <dbReference type="Proteomes" id="UP000002605"/>
    </source>
</evidence>
<dbReference type="Proteomes" id="UP000002605">
    <property type="component" value="Chromosome R"/>
</dbReference>
<dbReference type="eggNOG" id="KOG2261">
    <property type="taxonomic scope" value="Eukaryota"/>
</dbReference>
<dbReference type="GO" id="GO:0005634">
    <property type="term" value="C:nucleus"/>
    <property type="evidence" value="ECO:0007669"/>
    <property type="project" value="UniProtKB-SubCell"/>
</dbReference>
<name>B9WKK5_CANDC</name>
<feature type="region of interest" description="Disordered" evidence="8">
    <location>
        <begin position="1"/>
        <end position="69"/>
    </location>
</feature>
<keyword evidence="4 7" id="KW-0804">Transcription</keyword>
<dbReference type="InterPro" id="IPR019542">
    <property type="entry name" value="Enhancer_polycomb-like_N"/>
</dbReference>
<sequence length="755" mass="87690">MAAAPAPAKNQGKAKQHVTGARFRQRKISVKQPLTIYKQRDLPTLDSNELEPSQVHHLNSNASSTQQPRDIHAVETGVDKNEEEEVHLQQVINAAQKALLGSQKEEKTSDMYIPTPDASRIWPEAHKYYKDQKFKQPETYIKFSATVEDTVGVQYNMDEIDEKFYRETLCKYYPKKKNKSEENNRKCTELEFETICDKLEKTIEARQPFLSMDPTNILSYEELSSYIVDQFKSAVKTSNPYIVTNGGNLEYISTTALKERLSKEIKYEPFVTIFDKNQVSTTAVRPIPKLFELFGRPIYDHWKERKIERKGKTIQPTLKFEDPNSNEKENDNDPYICFRRREFRQARKTRRADTIGAERIRSMQKSLHRARDLIMSVSEREILKLENFQSEHELFKVRCNTKACKRELNIKGDDYLFFPHKKKKVVRTSEDEEREKKKREKKKQDHELAVKQQQTLQQQATPQQPPHPPQKQDGTSTGQPYVKLPPAKVPDMDLVTVSLVLKEKNETIKRAVLEKLRKRKEHDKGFINLTDDPYQPFFDISTNRAEELSHIPYSSIAATHYHQFNTSNYLNDQLKKLFEEKKPLPGVKTFLGSNGELVPSKAFPHLSSLLEEKYKSTSGYIERLLHSVETQDFSSYTNGFKDVEPKEANDPGMAFPQRIRRRVGRAGRVFLDHQHQHQHPQSNSLLESPNSDRVGTIPDIYCKEDAIKRLQSKWKFDTEYKTTDPFSLDPSKLNGISPSTQSIRFGSMLLNRTRK</sequence>
<evidence type="ECO:0000256" key="4">
    <source>
        <dbReference type="ARBA" id="ARBA00023163"/>
    </source>
</evidence>
<dbReference type="OrthoDB" id="435275at2759"/>
<accession>B9WKK5</accession>
<keyword evidence="12" id="KW-1185">Reference proteome</keyword>
<dbReference type="RefSeq" id="XP_002421616.1">
    <property type="nucleotide sequence ID" value="XM_002421571.1"/>
</dbReference>
<evidence type="ECO:0000256" key="1">
    <source>
        <dbReference type="ARBA" id="ARBA00004123"/>
    </source>
</evidence>
<evidence type="ECO:0000256" key="8">
    <source>
        <dbReference type="SAM" id="MobiDB-lite"/>
    </source>
</evidence>
<proteinExistence type="inferred from homology"/>
<evidence type="ECO:0000259" key="9">
    <source>
        <dbReference type="Pfam" id="PF10513"/>
    </source>
</evidence>
<dbReference type="PANTHER" id="PTHR14898">
    <property type="entry name" value="ENHANCER OF POLYCOMB"/>
    <property type="match status" value="1"/>
</dbReference>